<accession>A0A9N9L7M4</accession>
<feature type="compositionally biased region" description="Basic and acidic residues" evidence="1">
    <location>
        <begin position="118"/>
        <end position="134"/>
    </location>
</feature>
<evidence type="ECO:0000313" key="3">
    <source>
        <dbReference type="Proteomes" id="UP000696280"/>
    </source>
</evidence>
<feature type="region of interest" description="Disordered" evidence="1">
    <location>
        <begin position="36"/>
        <end position="93"/>
    </location>
</feature>
<sequence length="141" mass="15755">MAPKKTCNVSYEAGIEVDSNGKGYFTRPKGAGRMFRHQQEEFGNTEEVPPGNRRQGTTQQGIDKSTAQEIVGKVSEERRNDLSSKGQKAHKPSKLGMLFLGPWSNSYHITGNNQRVFTDSKKNNREGSSGERNQKWAVELP</sequence>
<proteinExistence type="predicted"/>
<name>A0A9N9L7M4_9HELO</name>
<organism evidence="2 3">
    <name type="scientific">Hymenoscyphus fraxineus</name>
    <dbReference type="NCBI Taxonomy" id="746836"/>
    <lineage>
        <taxon>Eukaryota</taxon>
        <taxon>Fungi</taxon>
        <taxon>Dikarya</taxon>
        <taxon>Ascomycota</taxon>
        <taxon>Pezizomycotina</taxon>
        <taxon>Leotiomycetes</taxon>
        <taxon>Helotiales</taxon>
        <taxon>Helotiaceae</taxon>
        <taxon>Hymenoscyphus</taxon>
    </lineage>
</organism>
<dbReference type="EMBL" id="CAJVRL010000092">
    <property type="protein sequence ID" value="CAG8959518.1"/>
    <property type="molecule type" value="Genomic_DNA"/>
</dbReference>
<reference evidence="2" key="1">
    <citation type="submission" date="2021-07" db="EMBL/GenBank/DDBJ databases">
        <authorList>
            <person name="Durling M."/>
        </authorList>
    </citation>
    <scope>NUCLEOTIDE SEQUENCE</scope>
</reference>
<dbReference type="AlphaFoldDB" id="A0A9N9L7M4"/>
<feature type="region of interest" description="Disordered" evidence="1">
    <location>
        <begin position="109"/>
        <end position="141"/>
    </location>
</feature>
<evidence type="ECO:0000313" key="2">
    <source>
        <dbReference type="EMBL" id="CAG8959518.1"/>
    </source>
</evidence>
<gene>
    <name evidence="2" type="ORF">HYFRA_00001418</name>
</gene>
<comment type="caution">
    <text evidence="2">The sequence shown here is derived from an EMBL/GenBank/DDBJ whole genome shotgun (WGS) entry which is preliminary data.</text>
</comment>
<dbReference type="Proteomes" id="UP000696280">
    <property type="component" value="Unassembled WGS sequence"/>
</dbReference>
<keyword evidence="3" id="KW-1185">Reference proteome</keyword>
<protein>
    <submittedName>
        <fullName evidence="2">Uncharacterized protein</fullName>
    </submittedName>
</protein>
<evidence type="ECO:0000256" key="1">
    <source>
        <dbReference type="SAM" id="MobiDB-lite"/>
    </source>
</evidence>
<feature type="compositionally biased region" description="Polar residues" evidence="1">
    <location>
        <begin position="54"/>
        <end position="68"/>
    </location>
</feature>